<dbReference type="AlphaFoldDB" id="A0A7J0HAU2"/>
<dbReference type="Gene3D" id="3.80.10.10">
    <property type="entry name" value="Ribonuclease Inhibitor"/>
    <property type="match status" value="1"/>
</dbReference>
<sequence length="670" mass="75867">MSTREATLSSDDSPSIHNSRTHSKCSIRSLVAHFKAKRCISEPKLLENNLNAASSCPTTSDNDDHHDGVLALSNLIRQDFYFMKEAIAEVKNHVDHVDGQINQAYQKFEELQTRGSSERELREVKNAVSKLKSQIPSQFRTYSADSNPRRNSWPDINKSSNEMTHLYKEPKSGSTMDSAHIWRTFPDLPYLSQHFLLCFFLFPPKAVIKKRIMFYLMAANIPIWTENIANRYLDVLIRSQFIEPVYQKCSLVPDSFRMPLSVRAALSDKAMSYVNASKYNTGEISVFRDTIDSYLINIDKSIIDGDLFENKTRFTIFYLGRWQSSATHHIEVGDTKVLYGLKNMNNLSFLSLRGISMITELPTFISELTSLKILDLKACHNLEVVPDGIGSLTRLTHLDMSECYFLENMPRSLANLSNLQVLKGFFIGDSKNNKRSCTLEDLSGLRRLQKLNIYTSVKDFPEERHLSALQKFEALQNLTISWGGCSLLVGSNAIPVTRKLSIKPDLSLPSRLQKLDLHCFYGTSPPSWLRLSNMKELKKLYIRGGQLCYLDKSPKLNTSNQCTVEILCLKYLVGCGKDKKVIDQAHSQLRSVITIANDHHGGALVLCNAIHNDLNSMKAVFAEAKKYMAHVNPHINETCERFAELQTRGSETELDELKKAVAKLKSLTAS</sequence>
<evidence type="ECO:0000259" key="3">
    <source>
        <dbReference type="Pfam" id="PF23598"/>
    </source>
</evidence>
<dbReference type="OrthoDB" id="1934998at2759"/>
<feature type="domain" description="Disease resistance R13L4/SHOC-2-like LRR" evidence="3">
    <location>
        <begin position="338"/>
        <end position="543"/>
    </location>
</feature>
<evidence type="ECO:0000313" key="5">
    <source>
        <dbReference type="Proteomes" id="UP000585474"/>
    </source>
</evidence>
<feature type="compositionally biased region" description="Polar residues" evidence="2">
    <location>
        <begin position="139"/>
        <end position="150"/>
    </location>
</feature>
<proteinExistence type="predicted"/>
<reference evidence="4 5" key="1">
    <citation type="submission" date="2019-07" db="EMBL/GenBank/DDBJ databases">
        <title>De Novo Assembly of kiwifruit Actinidia rufa.</title>
        <authorList>
            <person name="Sugita-Konishi S."/>
            <person name="Sato K."/>
            <person name="Mori E."/>
            <person name="Abe Y."/>
            <person name="Kisaki G."/>
            <person name="Hamano K."/>
            <person name="Suezawa K."/>
            <person name="Otani M."/>
            <person name="Fukuda T."/>
            <person name="Manabe T."/>
            <person name="Gomi K."/>
            <person name="Tabuchi M."/>
            <person name="Akimitsu K."/>
            <person name="Kataoka I."/>
        </authorList>
    </citation>
    <scope>NUCLEOTIDE SEQUENCE [LARGE SCALE GENOMIC DNA]</scope>
    <source>
        <strain evidence="5">cv. Fuchu</strain>
    </source>
</reference>
<dbReference type="SUPFAM" id="SSF52058">
    <property type="entry name" value="L domain-like"/>
    <property type="match status" value="1"/>
</dbReference>
<evidence type="ECO:0000256" key="2">
    <source>
        <dbReference type="SAM" id="MobiDB-lite"/>
    </source>
</evidence>
<dbReference type="InterPro" id="IPR055414">
    <property type="entry name" value="LRR_R13L4/SHOC2-like"/>
</dbReference>
<evidence type="ECO:0000313" key="4">
    <source>
        <dbReference type="EMBL" id="GFZ20095.1"/>
    </source>
</evidence>
<keyword evidence="1" id="KW-0677">Repeat</keyword>
<dbReference type="EMBL" id="BJWL01000028">
    <property type="protein sequence ID" value="GFZ20095.1"/>
    <property type="molecule type" value="Genomic_DNA"/>
</dbReference>
<dbReference type="Proteomes" id="UP000585474">
    <property type="component" value="Unassembled WGS sequence"/>
</dbReference>
<name>A0A7J0HAU2_9ERIC</name>
<dbReference type="InterPro" id="IPR032675">
    <property type="entry name" value="LRR_dom_sf"/>
</dbReference>
<gene>
    <name evidence="4" type="ORF">Acr_28g0008000</name>
</gene>
<comment type="caution">
    <text evidence="4">The sequence shown here is derived from an EMBL/GenBank/DDBJ whole genome shotgun (WGS) entry which is preliminary data.</text>
</comment>
<evidence type="ECO:0000256" key="1">
    <source>
        <dbReference type="ARBA" id="ARBA00022737"/>
    </source>
</evidence>
<organism evidence="4 5">
    <name type="scientific">Actinidia rufa</name>
    <dbReference type="NCBI Taxonomy" id="165716"/>
    <lineage>
        <taxon>Eukaryota</taxon>
        <taxon>Viridiplantae</taxon>
        <taxon>Streptophyta</taxon>
        <taxon>Embryophyta</taxon>
        <taxon>Tracheophyta</taxon>
        <taxon>Spermatophyta</taxon>
        <taxon>Magnoliopsida</taxon>
        <taxon>eudicotyledons</taxon>
        <taxon>Gunneridae</taxon>
        <taxon>Pentapetalae</taxon>
        <taxon>asterids</taxon>
        <taxon>Ericales</taxon>
        <taxon>Actinidiaceae</taxon>
        <taxon>Actinidia</taxon>
    </lineage>
</organism>
<feature type="region of interest" description="Disordered" evidence="2">
    <location>
        <begin position="1"/>
        <end position="22"/>
    </location>
</feature>
<feature type="region of interest" description="Disordered" evidence="2">
    <location>
        <begin position="139"/>
        <end position="159"/>
    </location>
</feature>
<dbReference type="PANTHER" id="PTHR47186:SF45">
    <property type="entry name" value="DISEASE RESISTANCE RPP13-LIKE PROTEIN 1"/>
    <property type="match status" value="1"/>
</dbReference>
<dbReference type="Pfam" id="PF23598">
    <property type="entry name" value="LRR_14"/>
    <property type="match status" value="1"/>
</dbReference>
<accession>A0A7J0HAU2</accession>
<feature type="compositionally biased region" description="Polar residues" evidence="2">
    <location>
        <begin position="1"/>
        <end position="18"/>
    </location>
</feature>
<keyword evidence="5" id="KW-1185">Reference proteome</keyword>
<protein>
    <recommendedName>
        <fullName evidence="3">Disease resistance R13L4/SHOC-2-like LRR domain-containing protein</fullName>
    </recommendedName>
</protein>
<dbReference type="PANTHER" id="PTHR47186">
    <property type="entry name" value="LEUCINE-RICH REPEAT-CONTAINING PROTEIN 57"/>
    <property type="match status" value="1"/>
</dbReference>